<evidence type="ECO:0000259" key="1">
    <source>
        <dbReference type="Pfam" id="PF13302"/>
    </source>
</evidence>
<dbReference type="Proteomes" id="UP000298252">
    <property type="component" value="Unassembled WGS sequence"/>
</dbReference>
<name>A0A4R8UUD6_9MICO</name>
<sequence length="142" mass="15992">MLFQTEHLSVRQFRRDDLNDFSALCADPNVMRFVGDGTVLSRPEVSQWIEICERKYVDRGYGTSAVFDARSGEFVGYCGVIRAPDRDFDELTYVFHQKAWGNGYATEVGIGMLDHVFRISSLGSISATIEPENEVSKRVAAK</sequence>
<dbReference type="Proteomes" id="UP000199639">
    <property type="component" value="Unassembled WGS sequence"/>
</dbReference>
<keyword evidence="5" id="KW-1185">Reference proteome</keyword>
<dbReference type="EMBL" id="FNIB01000025">
    <property type="protein sequence ID" value="SDO58079.1"/>
    <property type="molecule type" value="Genomic_DNA"/>
</dbReference>
<dbReference type="PANTHER" id="PTHR43792">
    <property type="entry name" value="GNAT FAMILY, PUTATIVE (AFU_ORTHOLOGUE AFUA_3G00765)-RELATED-RELATED"/>
    <property type="match status" value="1"/>
</dbReference>
<dbReference type="InterPro" id="IPR000182">
    <property type="entry name" value="GNAT_dom"/>
</dbReference>
<dbReference type="InterPro" id="IPR016181">
    <property type="entry name" value="Acyl_CoA_acyltransferase"/>
</dbReference>
<evidence type="ECO:0000313" key="5">
    <source>
        <dbReference type="Proteomes" id="UP000298252"/>
    </source>
</evidence>
<accession>A0A4R8UUD6</accession>
<dbReference type="Pfam" id="PF13302">
    <property type="entry name" value="Acetyltransf_3"/>
    <property type="match status" value="1"/>
</dbReference>
<gene>
    <name evidence="3" type="ORF">E3O21_19185</name>
    <name evidence="2" type="ORF">SAMN05216368_1257</name>
</gene>
<evidence type="ECO:0000313" key="4">
    <source>
        <dbReference type="Proteomes" id="UP000199639"/>
    </source>
</evidence>
<evidence type="ECO:0000313" key="2">
    <source>
        <dbReference type="EMBL" id="SDO58079.1"/>
    </source>
</evidence>
<evidence type="ECO:0000313" key="3">
    <source>
        <dbReference type="EMBL" id="TFB72143.1"/>
    </source>
</evidence>
<reference evidence="2 4" key="1">
    <citation type="submission" date="2016-10" db="EMBL/GenBank/DDBJ databases">
        <authorList>
            <person name="Varghese N."/>
            <person name="Submissions S."/>
        </authorList>
    </citation>
    <scope>NUCLEOTIDE SEQUENCE [LARGE SCALE GENOMIC DNA]</scope>
    <source>
        <strain evidence="2 4">CGMCC 1.11215</strain>
    </source>
</reference>
<dbReference type="SUPFAM" id="SSF55729">
    <property type="entry name" value="Acyl-CoA N-acyltransferases (Nat)"/>
    <property type="match status" value="1"/>
</dbReference>
<dbReference type="GO" id="GO:0016747">
    <property type="term" value="F:acyltransferase activity, transferring groups other than amino-acyl groups"/>
    <property type="evidence" value="ECO:0007669"/>
    <property type="project" value="InterPro"/>
</dbReference>
<organism evidence="2 4">
    <name type="scientific">Cryobacterium flavum</name>
    <dbReference type="NCBI Taxonomy" id="1424659"/>
    <lineage>
        <taxon>Bacteria</taxon>
        <taxon>Bacillati</taxon>
        <taxon>Actinomycetota</taxon>
        <taxon>Actinomycetes</taxon>
        <taxon>Micrococcales</taxon>
        <taxon>Microbacteriaceae</taxon>
        <taxon>Cryobacterium</taxon>
    </lineage>
</organism>
<dbReference type="EMBL" id="SOFD01000043">
    <property type="protein sequence ID" value="TFB72143.1"/>
    <property type="molecule type" value="Genomic_DNA"/>
</dbReference>
<dbReference type="STRING" id="1424659.SAMN05216368_1257"/>
<dbReference type="InterPro" id="IPR051531">
    <property type="entry name" value="N-acetyltransferase"/>
</dbReference>
<dbReference type="Gene3D" id="3.40.630.30">
    <property type="match status" value="1"/>
</dbReference>
<protein>
    <submittedName>
        <fullName evidence="2 3">N-acetyltransferase</fullName>
    </submittedName>
</protein>
<dbReference type="RefSeq" id="WP_092342533.1">
    <property type="nucleotide sequence ID" value="NZ_FNIB01000025.1"/>
</dbReference>
<dbReference type="AlphaFoldDB" id="A0A4R8UUD6"/>
<reference evidence="3 5" key="2">
    <citation type="submission" date="2019-03" db="EMBL/GenBank/DDBJ databases">
        <title>Genomics of glacier-inhabiting Cryobacterium strains.</title>
        <authorList>
            <person name="Liu Q."/>
            <person name="Xin Y.-H."/>
        </authorList>
    </citation>
    <scope>NUCLEOTIDE SEQUENCE [LARGE SCALE GENOMIC DNA]</scope>
    <source>
        <strain evidence="3 5">Hh8</strain>
    </source>
</reference>
<feature type="domain" description="N-acetyltransferase" evidence="1">
    <location>
        <begin position="8"/>
        <end position="142"/>
    </location>
</feature>
<dbReference type="PANTHER" id="PTHR43792:SF1">
    <property type="entry name" value="N-ACETYLTRANSFERASE DOMAIN-CONTAINING PROTEIN"/>
    <property type="match status" value="1"/>
</dbReference>
<keyword evidence="2" id="KW-0808">Transferase</keyword>
<proteinExistence type="predicted"/>